<keyword evidence="5" id="KW-0641">Proline biosynthesis</keyword>
<protein>
    <recommendedName>
        <fullName evidence="5 6">Pyrroline-5-carboxylate reductase</fullName>
        <shortName evidence="5">P5C reductase</shortName>
        <shortName evidence="5">P5CR</shortName>
        <ecNumber evidence="5 6">1.5.1.2</ecNumber>
    </recommendedName>
    <alternativeName>
        <fullName evidence="5">PCA reductase</fullName>
    </alternativeName>
</protein>
<dbReference type="InterPro" id="IPR029036">
    <property type="entry name" value="P5CR_dimer"/>
</dbReference>
<keyword evidence="5" id="KW-0963">Cytoplasm</keyword>
<evidence type="ECO:0000256" key="6">
    <source>
        <dbReference type="NCBIfam" id="TIGR00112"/>
    </source>
</evidence>
<comment type="subcellular location">
    <subcellularLocation>
        <location evidence="5">Cytoplasm</location>
    </subcellularLocation>
</comment>
<comment type="caution">
    <text evidence="10">The sequence shown here is derived from an EMBL/GenBank/DDBJ whole genome shotgun (WGS) entry which is preliminary data.</text>
</comment>
<comment type="catalytic activity">
    <reaction evidence="5">
        <text>L-proline + NADP(+) = (S)-1-pyrroline-5-carboxylate + NADPH + 2 H(+)</text>
        <dbReference type="Rhea" id="RHEA:14109"/>
        <dbReference type="ChEBI" id="CHEBI:15378"/>
        <dbReference type="ChEBI" id="CHEBI:17388"/>
        <dbReference type="ChEBI" id="CHEBI:57783"/>
        <dbReference type="ChEBI" id="CHEBI:58349"/>
        <dbReference type="ChEBI" id="CHEBI:60039"/>
        <dbReference type="EC" id="1.5.1.2"/>
    </reaction>
</comment>
<gene>
    <name evidence="5 10" type="primary">proC</name>
    <name evidence="10" type="ORF">C2L80_05765</name>
</gene>
<sequence>MVDTASSIELGFIGFGNMAQAMAQGLVNSGALPGGRIHACAGHFDKLQATAEKLGVNAHREAAEVVEASDFVVLAVKPYLIEQVVEPVRDLLAGKAVISVAAGRDFAFYESILAPGTHHLSTIPNTPIAVGAGVVACEQRHSLTDEQLGAFVNLFGQIALIEWVDGKLLSTASSVAGCGPAFAAIFLEALGDAGVKHCLPRATAYRLAAQMMMGTAKLHLETGEHPGAMKDAVCSPGGTTIKGVAALEKDGFRGCVIDAIDAIQGA</sequence>
<dbReference type="InterPro" id="IPR000304">
    <property type="entry name" value="Pyrroline-COOH_reductase"/>
</dbReference>
<evidence type="ECO:0000256" key="2">
    <source>
        <dbReference type="ARBA" id="ARBA00022857"/>
    </source>
</evidence>
<feature type="domain" description="Pyrroline-5-carboxylate reductase catalytic N-terminal" evidence="8">
    <location>
        <begin position="10"/>
        <end position="103"/>
    </location>
</feature>
<feature type="domain" description="Pyrroline-5-carboxylate reductase dimerisation" evidence="9">
    <location>
        <begin position="168"/>
        <end position="263"/>
    </location>
</feature>
<evidence type="ECO:0000256" key="1">
    <source>
        <dbReference type="ARBA" id="ARBA00005525"/>
    </source>
</evidence>
<dbReference type="InterPro" id="IPR008927">
    <property type="entry name" value="6-PGluconate_DH-like_C_sf"/>
</dbReference>
<dbReference type="AlphaFoldDB" id="A0A2K2U5R1"/>
<keyword evidence="2 5" id="KW-0521">NADP</keyword>
<dbReference type="GO" id="GO:0004735">
    <property type="term" value="F:pyrroline-5-carboxylate reductase activity"/>
    <property type="evidence" value="ECO:0007669"/>
    <property type="project" value="UniProtKB-UniRule"/>
</dbReference>
<dbReference type="SUPFAM" id="SSF51735">
    <property type="entry name" value="NAD(P)-binding Rossmann-fold domains"/>
    <property type="match status" value="1"/>
</dbReference>
<dbReference type="UniPathway" id="UPA00098">
    <property type="reaction ID" value="UER00361"/>
</dbReference>
<reference evidence="10 11" key="1">
    <citation type="journal article" date="2018" name="Int. J. Syst. Evol. Microbiol.">
        <title>Rubneribacter badeniensis gen. nov., sp. nov. and Enteroscipio rubneri gen. nov., sp. nov., new members of the Eggerthellaceae isolated from human faeces.</title>
        <authorList>
            <person name="Danylec N."/>
            <person name="Gobl A."/>
            <person name="Stoll D.A."/>
            <person name="Hetzer B."/>
            <person name="Kulling S.E."/>
            <person name="Huch M."/>
        </authorList>
    </citation>
    <scope>NUCLEOTIDE SEQUENCE [LARGE SCALE GENOMIC DNA]</scope>
    <source>
        <strain evidence="10 11">ResAG-85</strain>
    </source>
</reference>
<comment type="catalytic activity">
    <reaction evidence="5">
        <text>L-proline + NAD(+) = (S)-1-pyrroline-5-carboxylate + NADH + 2 H(+)</text>
        <dbReference type="Rhea" id="RHEA:14105"/>
        <dbReference type="ChEBI" id="CHEBI:15378"/>
        <dbReference type="ChEBI" id="CHEBI:17388"/>
        <dbReference type="ChEBI" id="CHEBI:57540"/>
        <dbReference type="ChEBI" id="CHEBI:57945"/>
        <dbReference type="ChEBI" id="CHEBI:60039"/>
        <dbReference type="EC" id="1.5.1.2"/>
    </reaction>
</comment>
<dbReference type="InterPro" id="IPR036291">
    <property type="entry name" value="NAD(P)-bd_dom_sf"/>
</dbReference>
<comment type="pathway">
    <text evidence="5">Amino-acid biosynthesis; L-proline biosynthesis; L-proline from L-glutamate 5-semialdehyde: step 1/1.</text>
</comment>
<accession>A0A2K2U5R1</accession>
<evidence type="ECO:0000313" key="11">
    <source>
        <dbReference type="Proteomes" id="UP000236488"/>
    </source>
</evidence>
<dbReference type="Pfam" id="PF14748">
    <property type="entry name" value="P5CR_dimer"/>
    <property type="match status" value="1"/>
</dbReference>
<dbReference type="HAMAP" id="MF_01925">
    <property type="entry name" value="P5C_reductase"/>
    <property type="match status" value="1"/>
</dbReference>
<dbReference type="Gene3D" id="1.10.3730.10">
    <property type="entry name" value="ProC C-terminal domain-like"/>
    <property type="match status" value="1"/>
</dbReference>
<dbReference type="PANTHER" id="PTHR11645">
    <property type="entry name" value="PYRROLINE-5-CARBOXYLATE REDUCTASE"/>
    <property type="match status" value="1"/>
</dbReference>
<evidence type="ECO:0000256" key="4">
    <source>
        <dbReference type="ARBA" id="ARBA00058118"/>
    </source>
</evidence>
<evidence type="ECO:0000256" key="7">
    <source>
        <dbReference type="PIRSR" id="PIRSR000193-1"/>
    </source>
</evidence>
<dbReference type="GO" id="GO:0005737">
    <property type="term" value="C:cytoplasm"/>
    <property type="evidence" value="ECO:0007669"/>
    <property type="project" value="UniProtKB-SubCell"/>
</dbReference>
<comment type="function">
    <text evidence="4 5">Catalyzes the reduction of 1-pyrroline-5-carboxylate (PCA) to L-proline.</text>
</comment>
<evidence type="ECO:0000256" key="5">
    <source>
        <dbReference type="HAMAP-Rule" id="MF_01925"/>
    </source>
</evidence>
<dbReference type="EMBL" id="PPEL01000024">
    <property type="protein sequence ID" value="PNV65572.1"/>
    <property type="molecule type" value="Genomic_DNA"/>
</dbReference>
<dbReference type="PIRSF" id="PIRSF000193">
    <property type="entry name" value="Pyrrol-5-carb_rd"/>
    <property type="match status" value="1"/>
</dbReference>
<evidence type="ECO:0000256" key="3">
    <source>
        <dbReference type="ARBA" id="ARBA00023002"/>
    </source>
</evidence>
<dbReference type="GO" id="GO:0055129">
    <property type="term" value="P:L-proline biosynthetic process"/>
    <property type="evidence" value="ECO:0007669"/>
    <property type="project" value="UniProtKB-UniRule"/>
</dbReference>
<keyword evidence="3 5" id="KW-0560">Oxidoreductase</keyword>
<comment type="similarity">
    <text evidence="1 5">Belongs to the pyrroline-5-carboxylate reductase family.</text>
</comment>
<name>A0A2K2U5R1_9ACTN</name>
<dbReference type="InterPro" id="IPR028939">
    <property type="entry name" value="P5C_Rdtase_cat_N"/>
</dbReference>
<keyword evidence="5" id="KW-0028">Amino-acid biosynthesis</keyword>
<dbReference type="EC" id="1.5.1.2" evidence="5 6"/>
<dbReference type="Pfam" id="PF03807">
    <property type="entry name" value="F420_oxidored"/>
    <property type="match status" value="1"/>
</dbReference>
<feature type="binding site" evidence="7">
    <location>
        <begin position="75"/>
        <end position="78"/>
    </location>
    <ligand>
        <name>NADP(+)</name>
        <dbReference type="ChEBI" id="CHEBI:58349"/>
    </ligand>
</feature>
<dbReference type="FunFam" id="1.10.3730.10:FF:000001">
    <property type="entry name" value="Pyrroline-5-carboxylate reductase"/>
    <property type="match status" value="1"/>
</dbReference>
<proteinExistence type="inferred from homology"/>
<dbReference type="Proteomes" id="UP000236488">
    <property type="component" value="Unassembled WGS sequence"/>
</dbReference>
<keyword evidence="11" id="KW-1185">Reference proteome</keyword>
<evidence type="ECO:0000259" key="8">
    <source>
        <dbReference type="Pfam" id="PF03807"/>
    </source>
</evidence>
<organism evidence="10 11">
    <name type="scientific">Rubneribacter badeniensis</name>
    <dbReference type="NCBI Taxonomy" id="2070688"/>
    <lineage>
        <taxon>Bacteria</taxon>
        <taxon>Bacillati</taxon>
        <taxon>Actinomycetota</taxon>
        <taxon>Coriobacteriia</taxon>
        <taxon>Eggerthellales</taxon>
        <taxon>Eggerthellaceae</taxon>
        <taxon>Rubneribacter</taxon>
    </lineage>
</organism>
<dbReference type="PANTHER" id="PTHR11645:SF0">
    <property type="entry name" value="PYRROLINE-5-CARBOXYLATE REDUCTASE 3"/>
    <property type="match status" value="1"/>
</dbReference>
<dbReference type="SUPFAM" id="SSF48179">
    <property type="entry name" value="6-phosphogluconate dehydrogenase C-terminal domain-like"/>
    <property type="match status" value="1"/>
</dbReference>
<feature type="binding site" evidence="7">
    <location>
        <begin position="13"/>
        <end position="18"/>
    </location>
    <ligand>
        <name>NADP(+)</name>
        <dbReference type="ChEBI" id="CHEBI:58349"/>
    </ligand>
</feature>
<evidence type="ECO:0000259" key="9">
    <source>
        <dbReference type="Pfam" id="PF14748"/>
    </source>
</evidence>
<dbReference type="RefSeq" id="WP_087194990.1">
    <property type="nucleotide sequence ID" value="NZ_PPEL01000024.1"/>
</dbReference>
<dbReference type="NCBIfam" id="TIGR00112">
    <property type="entry name" value="proC"/>
    <property type="match status" value="1"/>
</dbReference>
<dbReference type="Gene3D" id="3.40.50.720">
    <property type="entry name" value="NAD(P)-binding Rossmann-like Domain"/>
    <property type="match status" value="1"/>
</dbReference>
<evidence type="ECO:0000313" key="10">
    <source>
        <dbReference type="EMBL" id="PNV65572.1"/>
    </source>
</evidence>